<dbReference type="InterPro" id="IPR024325">
    <property type="entry name" value="DUF3835"/>
</dbReference>
<feature type="coiled-coil region" evidence="1">
    <location>
        <begin position="20"/>
        <end position="47"/>
    </location>
</feature>
<dbReference type="GO" id="GO:0000122">
    <property type="term" value="P:negative regulation of transcription by RNA polymerase II"/>
    <property type="evidence" value="ECO:0007669"/>
    <property type="project" value="TreeGrafter"/>
</dbReference>
<name>A0A5N6QE49_9ROSI</name>
<feature type="region of interest" description="Disordered" evidence="2">
    <location>
        <begin position="197"/>
        <end position="271"/>
    </location>
</feature>
<feature type="compositionally biased region" description="Polar residues" evidence="2">
    <location>
        <begin position="198"/>
        <end position="216"/>
    </location>
</feature>
<sequence>MPRRTFLDYYEFLGDTVIMAAQALNAAADLERYREQLESNVGKLRRALQHWQAWETEYEALKEDFKELPSNAPQDDIARIAHDFQGRLIDEKEIGDILGLDKDSLRNAAQIVGVLDRRIDYVHKNVGTLAKQYDAAEMKLFNAVAIGQETYNEDGLPLAEINEELDEDDNVVVGSVSHPGKSKHTAVETLEKTGILKPQSSQGQDQSIDATSTAQVSAKVEDNATQLHNGSPGTRSKERKTVSFSEEVQTSPVNQSAPSTRPIELSPPSELRSVPGITRLAKGSFPNRSRVIEVDDNDMPIAVNAPIDPAIEPVIPPNESEEDARRRREMLQYSMSEVGAVVAHLDLEERGSDESEFSDENYDIDEDDAADYDYGSGISTDDDEDEDEHGLSTRSQITDSYRHKMEALKQKLDEQAFSNAGPRPPTRVAENRRESSGINSFKTDTATQNPALHSHSTTTNYYGADLAQRREVRFAPEIDVVSGVERHPPTKNAAPKSTASNAAPPMRDVVLERSSITPASSNDTNLARKQSRFKASQSAKSLASWQTPHPVAGNVLERIPMQGSGQAKAPSETDAEIMQKELGMEYVRQRNNMIHKQGGFLRDGIRKEDAEVDATDSIAAKPTKKMSRFLAARVHSPH</sequence>
<feature type="region of interest" description="Disordered" evidence="2">
    <location>
        <begin position="349"/>
        <end position="400"/>
    </location>
</feature>
<dbReference type="GO" id="GO:0003714">
    <property type="term" value="F:transcription corepressor activity"/>
    <property type="evidence" value="ECO:0007669"/>
    <property type="project" value="TreeGrafter"/>
</dbReference>
<keyword evidence="1" id="KW-0175">Coiled coil</keyword>
<evidence type="ECO:0000256" key="2">
    <source>
        <dbReference type="SAM" id="MobiDB-lite"/>
    </source>
</evidence>
<dbReference type="InterPro" id="IPR052255">
    <property type="entry name" value="RNA_pol_II_subunit5-mediator"/>
</dbReference>
<dbReference type="PANTHER" id="PTHR15111">
    <property type="entry name" value="RNA POLYMERASE II SUBUNIT 5-MEDIATING PROTEIN NNX3"/>
    <property type="match status" value="1"/>
</dbReference>
<dbReference type="PANTHER" id="PTHR15111:SF0">
    <property type="entry name" value="UNCONVENTIONAL PREFOLDIN RPB5 INTERACTOR 1"/>
    <property type="match status" value="1"/>
</dbReference>
<feature type="compositionally biased region" description="Acidic residues" evidence="2">
    <location>
        <begin position="354"/>
        <end position="371"/>
    </location>
</feature>
<dbReference type="Proteomes" id="UP000327013">
    <property type="component" value="Chromosome 1"/>
</dbReference>
<proteinExistence type="predicted"/>
<dbReference type="AlphaFoldDB" id="A0A5N6QE49"/>
<gene>
    <name evidence="4" type="ORF">FH972_001625</name>
</gene>
<feature type="region of interest" description="Disordered" evidence="2">
    <location>
        <begin position="412"/>
        <end position="458"/>
    </location>
</feature>
<feature type="region of interest" description="Disordered" evidence="2">
    <location>
        <begin position="485"/>
        <end position="549"/>
    </location>
</feature>
<evidence type="ECO:0000259" key="3">
    <source>
        <dbReference type="Pfam" id="PF12927"/>
    </source>
</evidence>
<dbReference type="InterPro" id="IPR039553">
    <property type="entry name" value="Prefoldin-like"/>
</dbReference>
<evidence type="ECO:0000256" key="1">
    <source>
        <dbReference type="SAM" id="Coils"/>
    </source>
</evidence>
<dbReference type="Pfam" id="PF13758">
    <property type="entry name" value="Prefoldin_3"/>
    <property type="match status" value="1"/>
</dbReference>
<feature type="compositionally biased region" description="Polar residues" evidence="2">
    <location>
        <begin position="223"/>
        <end position="234"/>
    </location>
</feature>
<accession>A0A5N6QE49</accession>
<feature type="compositionally biased region" description="Polar residues" evidence="2">
    <location>
        <begin position="436"/>
        <end position="458"/>
    </location>
</feature>
<dbReference type="Pfam" id="PF12927">
    <property type="entry name" value="DUF3835"/>
    <property type="match status" value="1"/>
</dbReference>
<evidence type="ECO:0000313" key="5">
    <source>
        <dbReference type="Proteomes" id="UP000327013"/>
    </source>
</evidence>
<feature type="compositionally biased region" description="Polar residues" evidence="2">
    <location>
        <begin position="242"/>
        <end position="259"/>
    </location>
</feature>
<protein>
    <recommendedName>
        <fullName evidence="3">DUF3835 domain-containing protein</fullName>
    </recommendedName>
</protein>
<feature type="compositionally biased region" description="Polar residues" evidence="2">
    <location>
        <begin position="514"/>
        <end position="547"/>
    </location>
</feature>
<feature type="domain" description="DUF3835" evidence="3">
    <location>
        <begin position="552"/>
        <end position="634"/>
    </location>
</feature>
<dbReference type="GO" id="GO:0003682">
    <property type="term" value="F:chromatin binding"/>
    <property type="evidence" value="ECO:0007669"/>
    <property type="project" value="TreeGrafter"/>
</dbReference>
<dbReference type="EMBL" id="CM017321">
    <property type="protein sequence ID" value="KAE7996949.1"/>
    <property type="molecule type" value="Genomic_DNA"/>
</dbReference>
<evidence type="ECO:0000313" key="4">
    <source>
        <dbReference type="EMBL" id="KAE7996949.1"/>
    </source>
</evidence>
<organism evidence="4 5">
    <name type="scientific">Carpinus fangiana</name>
    <dbReference type="NCBI Taxonomy" id="176857"/>
    <lineage>
        <taxon>Eukaryota</taxon>
        <taxon>Viridiplantae</taxon>
        <taxon>Streptophyta</taxon>
        <taxon>Embryophyta</taxon>
        <taxon>Tracheophyta</taxon>
        <taxon>Spermatophyta</taxon>
        <taxon>Magnoliopsida</taxon>
        <taxon>eudicotyledons</taxon>
        <taxon>Gunneridae</taxon>
        <taxon>Pentapetalae</taxon>
        <taxon>rosids</taxon>
        <taxon>fabids</taxon>
        <taxon>Fagales</taxon>
        <taxon>Betulaceae</taxon>
        <taxon>Carpinus</taxon>
    </lineage>
</organism>
<dbReference type="OrthoDB" id="21413at2759"/>
<reference evidence="4 5" key="1">
    <citation type="submission" date="2019-06" db="EMBL/GenBank/DDBJ databases">
        <title>A chromosomal-level reference genome of Carpinus fangiana (Coryloideae, Betulaceae).</title>
        <authorList>
            <person name="Yang X."/>
            <person name="Wang Z."/>
            <person name="Zhang L."/>
            <person name="Hao G."/>
            <person name="Liu J."/>
            <person name="Yang Y."/>
        </authorList>
    </citation>
    <scope>NUCLEOTIDE SEQUENCE [LARGE SCALE GENOMIC DNA]</scope>
    <source>
        <strain evidence="4">Cfa_2016G</strain>
        <tissue evidence="4">Leaf</tissue>
    </source>
</reference>
<keyword evidence="5" id="KW-1185">Reference proteome</keyword>
<dbReference type="GO" id="GO:0019212">
    <property type="term" value="F:phosphatase inhibitor activity"/>
    <property type="evidence" value="ECO:0007669"/>
    <property type="project" value="TreeGrafter"/>
</dbReference>